<dbReference type="KEGG" id="aalt:CC77DRAFT_639797"/>
<proteinExistence type="predicted"/>
<dbReference type="Proteomes" id="UP000077248">
    <property type="component" value="Unassembled WGS sequence"/>
</dbReference>
<reference evidence="1 2" key="1">
    <citation type="submission" date="2016-05" db="EMBL/GenBank/DDBJ databases">
        <title>Comparative analysis of secretome profiles of manganese(II)-oxidizing ascomycete fungi.</title>
        <authorList>
            <consortium name="DOE Joint Genome Institute"/>
            <person name="Zeiner C.A."/>
            <person name="Purvine S.O."/>
            <person name="Zink E.M."/>
            <person name="Wu S."/>
            <person name="Pasa-Tolic L."/>
            <person name="Chaput D.L."/>
            <person name="Haridas S."/>
            <person name="Grigoriev I.V."/>
            <person name="Santelli C.M."/>
            <person name="Hansel C.M."/>
        </authorList>
    </citation>
    <scope>NUCLEOTIDE SEQUENCE [LARGE SCALE GENOMIC DNA]</scope>
    <source>
        <strain evidence="1 2">SRC1lrK2f</strain>
    </source>
</reference>
<evidence type="ECO:0000313" key="1">
    <source>
        <dbReference type="EMBL" id="OAG23946.1"/>
    </source>
</evidence>
<gene>
    <name evidence="1" type="ORF">CC77DRAFT_639797</name>
</gene>
<dbReference type="RefSeq" id="XP_018389367.1">
    <property type="nucleotide sequence ID" value="XM_018532570.1"/>
</dbReference>
<sequence>MLPSDSSSYSCKLRKRQLRHVHSRHGGGATPSSVIARALIDAAAKSVDYLIGYALASHRLNSSKPCNVLHHTLLSTLSRRHARAPMEATKWVLSNDDLPARPLRGNHSRVWSLSEPASSASGSLTRHLPGRWKIAKEKVRGMQYTHLRMRAPA</sequence>
<organism evidence="1 2">
    <name type="scientific">Alternaria alternata</name>
    <name type="common">Alternaria rot fungus</name>
    <name type="synonym">Torula alternata</name>
    <dbReference type="NCBI Taxonomy" id="5599"/>
    <lineage>
        <taxon>Eukaryota</taxon>
        <taxon>Fungi</taxon>
        <taxon>Dikarya</taxon>
        <taxon>Ascomycota</taxon>
        <taxon>Pezizomycotina</taxon>
        <taxon>Dothideomycetes</taxon>
        <taxon>Pleosporomycetidae</taxon>
        <taxon>Pleosporales</taxon>
        <taxon>Pleosporineae</taxon>
        <taxon>Pleosporaceae</taxon>
        <taxon>Alternaria</taxon>
        <taxon>Alternaria sect. Alternaria</taxon>
        <taxon>Alternaria alternata complex</taxon>
    </lineage>
</organism>
<dbReference type="EMBL" id="KV441472">
    <property type="protein sequence ID" value="OAG23946.1"/>
    <property type="molecule type" value="Genomic_DNA"/>
</dbReference>
<dbReference type="GeneID" id="29118164"/>
<protein>
    <submittedName>
        <fullName evidence="1">Uncharacterized protein</fullName>
    </submittedName>
</protein>
<evidence type="ECO:0000313" key="2">
    <source>
        <dbReference type="Proteomes" id="UP000077248"/>
    </source>
</evidence>
<dbReference type="VEuPathDB" id="FungiDB:CC77DRAFT_639797"/>
<accession>A0A177DWT5</accession>
<name>A0A177DWT5_ALTAL</name>
<dbReference type="AlphaFoldDB" id="A0A177DWT5"/>
<keyword evidence="2" id="KW-1185">Reference proteome</keyword>